<dbReference type="Proteomes" id="UP000824881">
    <property type="component" value="Unassembled WGS sequence"/>
</dbReference>
<organism evidence="1 2">
    <name type="scientific">Pleurotus cornucopiae</name>
    <name type="common">Cornucopia mushroom</name>
    <dbReference type="NCBI Taxonomy" id="5321"/>
    <lineage>
        <taxon>Eukaryota</taxon>
        <taxon>Fungi</taxon>
        <taxon>Dikarya</taxon>
        <taxon>Basidiomycota</taxon>
        <taxon>Agaricomycotina</taxon>
        <taxon>Agaricomycetes</taxon>
        <taxon>Agaricomycetidae</taxon>
        <taxon>Agaricales</taxon>
        <taxon>Pleurotineae</taxon>
        <taxon>Pleurotaceae</taxon>
        <taxon>Pleurotus</taxon>
    </lineage>
</organism>
<evidence type="ECO:0000313" key="2">
    <source>
        <dbReference type="Proteomes" id="UP000824881"/>
    </source>
</evidence>
<keyword evidence="2" id="KW-1185">Reference proteome</keyword>
<accession>A0ACB7IJY3</accession>
<dbReference type="EMBL" id="WQMT02000010">
    <property type="protein sequence ID" value="KAG9218044.1"/>
    <property type="molecule type" value="Genomic_DNA"/>
</dbReference>
<reference evidence="1 2" key="1">
    <citation type="journal article" date="2021" name="Appl. Environ. Microbiol.">
        <title>Genetic linkage and physical mapping for an oyster mushroom Pleurotus cornucopiae and QTL analysis for the trait cap color.</title>
        <authorList>
            <person name="Zhang Y."/>
            <person name="Gao W."/>
            <person name="Sonnenberg A."/>
            <person name="Chen Q."/>
            <person name="Zhang J."/>
            <person name="Huang C."/>
        </authorList>
    </citation>
    <scope>NUCLEOTIDE SEQUENCE [LARGE SCALE GENOMIC DNA]</scope>
    <source>
        <strain evidence="1">CCMSSC00406</strain>
    </source>
</reference>
<name>A0ACB7IJY3_PLECO</name>
<gene>
    <name evidence="1" type="ORF">CCMSSC00406_0008821</name>
</gene>
<evidence type="ECO:0000313" key="1">
    <source>
        <dbReference type="EMBL" id="KAG9218044.1"/>
    </source>
</evidence>
<sequence length="286" mass="31181">MTMLPGELDKGSPAGYTKLNSTPPQSHETYPPLPPYSRPSEPGSSSAHGLGGEPACNWLSVSRDKSESIRGVYLVDPYLDIPEVLLAVPQKETEKQANLALKTERGDIDVTVRILGGEGGTYMRPCRNEDAASEQRDPVCITMSTSKGSITSRLVSVEGSGENARAKLQFMARADNGSVNILLPRSFLGMISTYPTPASVPSPIVPVELSPDLQSNATVIMDTDRKRFFIGHSTQLPNHSNYDKVEICIAGGSVKLGYDDDVDAEWLVQPKASIQRLQEWRRIFCC</sequence>
<proteinExistence type="predicted"/>
<protein>
    <submittedName>
        <fullName evidence="1">Uncharacterized protein</fullName>
    </submittedName>
</protein>
<comment type="caution">
    <text evidence="1">The sequence shown here is derived from an EMBL/GenBank/DDBJ whole genome shotgun (WGS) entry which is preliminary data.</text>
</comment>